<dbReference type="PANTHER" id="PTHR47966:SF45">
    <property type="entry name" value="PEPTIDASE A1 DOMAIN-CONTAINING PROTEIN"/>
    <property type="match status" value="1"/>
</dbReference>
<dbReference type="eggNOG" id="KOG1339">
    <property type="taxonomic scope" value="Eukaryota"/>
</dbReference>
<evidence type="ECO:0000256" key="12">
    <source>
        <dbReference type="RuleBase" id="RU000454"/>
    </source>
</evidence>
<keyword evidence="3" id="KW-0964">Secreted</keyword>
<feature type="disulfide bond" evidence="11">
    <location>
        <begin position="312"/>
        <end position="346"/>
    </location>
</feature>
<name>A0A090LKE9_STRRB</name>
<dbReference type="InterPro" id="IPR001969">
    <property type="entry name" value="Aspartic_peptidase_AS"/>
</dbReference>
<keyword evidence="16" id="KW-1185">Reference proteome</keyword>
<evidence type="ECO:0000256" key="5">
    <source>
        <dbReference type="ARBA" id="ARBA00022729"/>
    </source>
</evidence>
<evidence type="ECO:0000259" key="14">
    <source>
        <dbReference type="PROSITE" id="PS51767"/>
    </source>
</evidence>
<dbReference type="GeneID" id="36382640"/>
<gene>
    <name evidence="15 17 18" type="ORF">SRAE_2000490000</name>
</gene>
<feature type="signal peptide" evidence="13">
    <location>
        <begin position="1"/>
        <end position="16"/>
    </location>
</feature>
<dbReference type="InterPro" id="IPR001461">
    <property type="entry name" value="Aspartic_peptidase_A1"/>
</dbReference>
<evidence type="ECO:0000256" key="11">
    <source>
        <dbReference type="PIRSR" id="PIRSR601461-2"/>
    </source>
</evidence>
<dbReference type="Gene3D" id="2.40.70.10">
    <property type="entry name" value="Acid Proteases"/>
    <property type="match status" value="2"/>
</dbReference>
<dbReference type="Proteomes" id="UP000035682">
    <property type="component" value="Unplaced"/>
</dbReference>
<proteinExistence type="inferred from homology"/>
<dbReference type="GO" id="GO:0006508">
    <property type="term" value="P:proteolysis"/>
    <property type="evidence" value="ECO:0007669"/>
    <property type="project" value="UniProtKB-KW"/>
</dbReference>
<keyword evidence="7 12" id="KW-0378">Hydrolase</keyword>
<dbReference type="SUPFAM" id="SSF50630">
    <property type="entry name" value="Acid proteases"/>
    <property type="match status" value="1"/>
</dbReference>
<accession>A0A090LKE9</accession>
<evidence type="ECO:0000256" key="9">
    <source>
        <dbReference type="ARBA" id="ARBA00023180"/>
    </source>
</evidence>
<evidence type="ECO:0000256" key="3">
    <source>
        <dbReference type="ARBA" id="ARBA00022525"/>
    </source>
</evidence>
<reference evidence="15 16" key="1">
    <citation type="submission" date="2014-09" db="EMBL/GenBank/DDBJ databases">
        <authorList>
            <person name="Martin A.A."/>
        </authorList>
    </citation>
    <scope>NUCLEOTIDE SEQUENCE</scope>
    <source>
        <strain evidence="16">ED321</strain>
        <strain evidence="15">ED321 Heterogonic</strain>
    </source>
</reference>
<feature type="active site" evidence="10">
    <location>
        <position position="91"/>
    </location>
</feature>
<protein>
    <submittedName>
        <fullName evidence="15 17">Aspartic peptidase family and Aspartic peptidase domain-containing protein</fullName>
    </submittedName>
</protein>
<evidence type="ECO:0000256" key="2">
    <source>
        <dbReference type="ARBA" id="ARBA00007447"/>
    </source>
</evidence>
<keyword evidence="5 13" id="KW-0732">Signal</keyword>
<reference evidence="17" key="2">
    <citation type="submission" date="2020-12" db="UniProtKB">
        <authorList>
            <consortium name="WormBaseParasite"/>
        </authorList>
    </citation>
    <scope>IDENTIFICATION</scope>
</reference>
<dbReference type="InterPro" id="IPR033121">
    <property type="entry name" value="PEPTIDASE_A1"/>
</dbReference>
<dbReference type="CDD" id="cd05471">
    <property type="entry name" value="pepsin_like"/>
    <property type="match status" value="1"/>
</dbReference>
<evidence type="ECO:0000256" key="4">
    <source>
        <dbReference type="ARBA" id="ARBA00022670"/>
    </source>
</evidence>
<dbReference type="InterPro" id="IPR021109">
    <property type="entry name" value="Peptidase_aspartic_dom_sf"/>
</dbReference>
<feature type="chain" id="PRO_5015030924" evidence="13">
    <location>
        <begin position="17"/>
        <end position="387"/>
    </location>
</feature>
<dbReference type="RefSeq" id="XP_024509466.1">
    <property type="nucleotide sequence ID" value="XM_024643839.1"/>
</dbReference>
<dbReference type="EMBL" id="LN609529">
    <property type="protein sequence ID" value="CEF70267.1"/>
    <property type="molecule type" value="Genomic_DNA"/>
</dbReference>
<dbReference type="InterPro" id="IPR034164">
    <property type="entry name" value="Pepsin-like_dom"/>
</dbReference>
<dbReference type="STRING" id="34506.A0A090LKE9"/>
<evidence type="ECO:0000256" key="7">
    <source>
        <dbReference type="ARBA" id="ARBA00022801"/>
    </source>
</evidence>
<dbReference type="MEROPS" id="A01.053"/>
<dbReference type="PROSITE" id="PS00141">
    <property type="entry name" value="ASP_PROTEASE"/>
    <property type="match status" value="1"/>
</dbReference>
<evidence type="ECO:0000256" key="8">
    <source>
        <dbReference type="ARBA" id="ARBA00023157"/>
    </source>
</evidence>
<evidence type="ECO:0000256" key="13">
    <source>
        <dbReference type="SAM" id="SignalP"/>
    </source>
</evidence>
<dbReference type="GO" id="GO:0005576">
    <property type="term" value="C:extracellular region"/>
    <property type="evidence" value="ECO:0007669"/>
    <property type="project" value="UniProtKB-SubCell"/>
</dbReference>
<keyword evidence="9" id="KW-0325">Glycoprotein</keyword>
<dbReference type="PANTHER" id="PTHR47966">
    <property type="entry name" value="BETA-SITE APP-CLEAVING ENZYME, ISOFORM A-RELATED"/>
    <property type="match status" value="1"/>
</dbReference>
<dbReference type="GO" id="GO:0004190">
    <property type="term" value="F:aspartic-type endopeptidase activity"/>
    <property type="evidence" value="ECO:0007669"/>
    <property type="project" value="UniProtKB-KW"/>
</dbReference>
<sequence>MKLFLTFFTFISITLAVVFEHQLFKVESKRKRLIRQGKWKEYMKQKNFMRHNFKNQVLASVSESVNDYDDVEYLGNISIGTPSQYFSVLFDTGSSNLWIPGNACEECLEKHQFNPSESKTYIRTGKMFNINYGYASVSGILGQDTVAFVGNNGKLSIPNTIFGRAHNISWLFKDDILDGILGLAFPSISIDGILPPMFNAQKQGLLNKPIFTAYLQHIQPANGELGGSLTFGDIDTKNCGPVIAYEKLYSSTYWAFKLNKISLGSFNISKVFNAISDTAIGILGLPQYLVDGIAKTIGAKFNDEYKIYTVKCSQTFPDLNLTIGQHTYSIKSNKLVVDMDLGDNLCMVGMFSVSGMGIQVILGNSFIQSYCNIYDFGNNQIGFAIPK</sequence>
<evidence type="ECO:0000313" key="16">
    <source>
        <dbReference type="Proteomes" id="UP000035682"/>
    </source>
</evidence>
<dbReference type="WormBase" id="SRAE_2000490000">
    <property type="protein sequence ID" value="SRP01187"/>
    <property type="gene ID" value="WBGene00265147"/>
</dbReference>
<comment type="subcellular location">
    <subcellularLocation>
        <location evidence="1">Secreted</location>
    </subcellularLocation>
</comment>
<dbReference type="OMA" id="WGGHITI"/>
<feature type="active site" evidence="10">
    <location>
        <position position="277"/>
    </location>
</feature>
<organism evidence="15">
    <name type="scientific">Strongyloides ratti</name>
    <name type="common">Parasitic roundworm</name>
    <dbReference type="NCBI Taxonomy" id="34506"/>
    <lineage>
        <taxon>Eukaryota</taxon>
        <taxon>Metazoa</taxon>
        <taxon>Ecdysozoa</taxon>
        <taxon>Nematoda</taxon>
        <taxon>Chromadorea</taxon>
        <taxon>Rhabditida</taxon>
        <taxon>Tylenchina</taxon>
        <taxon>Panagrolaimomorpha</taxon>
        <taxon>Strongyloidoidea</taxon>
        <taxon>Strongyloididae</taxon>
        <taxon>Strongyloides</taxon>
    </lineage>
</organism>
<keyword evidence="4 12" id="KW-0645">Protease</keyword>
<dbReference type="AlphaFoldDB" id="A0A090LKE9"/>
<dbReference type="PRINTS" id="PR00792">
    <property type="entry name" value="PEPSIN"/>
</dbReference>
<dbReference type="GO" id="GO:0005764">
    <property type="term" value="C:lysosome"/>
    <property type="evidence" value="ECO:0007669"/>
    <property type="project" value="TreeGrafter"/>
</dbReference>
<feature type="domain" description="Peptidase A1" evidence="14">
    <location>
        <begin position="73"/>
        <end position="384"/>
    </location>
</feature>
<dbReference type="WBParaSite" id="SRAE_2000490000.1">
    <property type="protein sequence ID" value="SRAE_2000490000.1"/>
    <property type="gene ID" value="WBGene00265147"/>
</dbReference>
<dbReference type="PROSITE" id="PS51767">
    <property type="entry name" value="PEPTIDASE_A1"/>
    <property type="match status" value="1"/>
</dbReference>
<evidence type="ECO:0000256" key="1">
    <source>
        <dbReference type="ARBA" id="ARBA00004613"/>
    </source>
</evidence>
<keyword evidence="8 11" id="KW-1015">Disulfide bond</keyword>
<evidence type="ECO:0000313" key="15">
    <source>
        <dbReference type="EMBL" id="CEF70267.1"/>
    </source>
</evidence>
<evidence type="ECO:0000313" key="18">
    <source>
        <dbReference type="WormBase" id="SRAE_2000490000"/>
    </source>
</evidence>
<evidence type="ECO:0000256" key="10">
    <source>
        <dbReference type="PIRSR" id="PIRSR601461-1"/>
    </source>
</evidence>
<dbReference type="OrthoDB" id="5839471at2759"/>
<keyword evidence="6 12" id="KW-0064">Aspartyl protease</keyword>
<dbReference type="CTD" id="36382640"/>
<comment type="similarity">
    <text evidence="2 12">Belongs to the peptidase A1 family.</text>
</comment>
<evidence type="ECO:0000313" key="17">
    <source>
        <dbReference type="WBParaSite" id="SRAE_2000490000.1"/>
    </source>
</evidence>
<evidence type="ECO:0000256" key="6">
    <source>
        <dbReference type="ARBA" id="ARBA00022750"/>
    </source>
</evidence>
<dbReference type="FunFam" id="2.40.70.10:FF:000058">
    <property type="entry name" value="ASpartyl Protease"/>
    <property type="match status" value="1"/>
</dbReference>
<dbReference type="FunFam" id="2.40.70.10:FF:000008">
    <property type="entry name" value="Cathepsin D"/>
    <property type="match status" value="1"/>
</dbReference>
<dbReference type="Pfam" id="PF00026">
    <property type="entry name" value="Asp"/>
    <property type="match status" value="1"/>
</dbReference>